<evidence type="ECO:0000313" key="6">
    <source>
        <dbReference type="EMBL" id="KAF2246841.1"/>
    </source>
</evidence>
<dbReference type="GO" id="GO:0097237">
    <property type="term" value="P:cellular response to toxic substance"/>
    <property type="evidence" value="ECO:0007669"/>
    <property type="project" value="UniProtKB-ARBA"/>
</dbReference>
<dbReference type="InterPro" id="IPR036188">
    <property type="entry name" value="FAD/NAD-bd_sf"/>
</dbReference>
<accession>A0A6A6I904</accession>
<keyword evidence="4" id="KW-0812">Transmembrane</keyword>
<dbReference type="InterPro" id="IPR023753">
    <property type="entry name" value="FAD/NAD-binding_dom"/>
</dbReference>
<dbReference type="SUPFAM" id="SSF51905">
    <property type="entry name" value="FAD/NAD(P)-binding domain"/>
    <property type="match status" value="1"/>
</dbReference>
<keyword evidence="3" id="KW-0560">Oxidoreductase</keyword>
<name>A0A6A6I904_9PLEO</name>
<evidence type="ECO:0000259" key="5">
    <source>
        <dbReference type="Pfam" id="PF07992"/>
    </source>
</evidence>
<evidence type="ECO:0000256" key="1">
    <source>
        <dbReference type="ARBA" id="ARBA00009333"/>
    </source>
</evidence>
<evidence type="ECO:0000256" key="4">
    <source>
        <dbReference type="SAM" id="Phobius"/>
    </source>
</evidence>
<dbReference type="RefSeq" id="XP_033681845.1">
    <property type="nucleotide sequence ID" value="XM_033834386.1"/>
</dbReference>
<organism evidence="6 7">
    <name type="scientific">Trematosphaeria pertusa</name>
    <dbReference type="NCBI Taxonomy" id="390896"/>
    <lineage>
        <taxon>Eukaryota</taxon>
        <taxon>Fungi</taxon>
        <taxon>Dikarya</taxon>
        <taxon>Ascomycota</taxon>
        <taxon>Pezizomycotina</taxon>
        <taxon>Dothideomycetes</taxon>
        <taxon>Pleosporomycetidae</taxon>
        <taxon>Pleosporales</taxon>
        <taxon>Massarineae</taxon>
        <taxon>Trematosphaeriaceae</taxon>
        <taxon>Trematosphaeria</taxon>
    </lineage>
</organism>
<keyword evidence="7" id="KW-1185">Reference proteome</keyword>
<dbReference type="EMBL" id="ML987198">
    <property type="protein sequence ID" value="KAF2246841.1"/>
    <property type="molecule type" value="Genomic_DNA"/>
</dbReference>
<dbReference type="Gene3D" id="3.50.50.60">
    <property type="entry name" value="FAD/NAD(P)-binding domain"/>
    <property type="match status" value="2"/>
</dbReference>
<dbReference type="PRINTS" id="PR00368">
    <property type="entry name" value="FADPNR"/>
</dbReference>
<keyword evidence="2" id="KW-0285">Flavoprotein</keyword>
<evidence type="ECO:0000256" key="3">
    <source>
        <dbReference type="ARBA" id="ARBA00023002"/>
    </source>
</evidence>
<keyword evidence="4" id="KW-0472">Membrane</keyword>
<feature type="transmembrane region" description="Helical" evidence="4">
    <location>
        <begin position="12"/>
        <end position="34"/>
    </location>
</feature>
<dbReference type="GO" id="GO:0016491">
    <property type="term" value="F:oxidoreductase activity"/>
    <property type="evidence" value="ECO:0007669"/>
    <property type="project" value="UniProtKB-KW"/>
</dbReference>
<evidence type="ECO:0000256" key="2">
    <source>
        <dbReference type="ARBA" id="ARBA00022630"/>
    </source>
</evidence>
<feature type="domain" description="FAD/NAD(P)-binding" evidence="5">
    <location>
        <begin position="12"/>
        <end position="299"/>
    </location>
</feature>
<comment type="similarity">
    <text evidence="1">Belongs to the class-II pyridine nucleotide-disulfide oxidoreductase family.</text>
</comment>
<dbReference type="Pfam" id="PF07992">
    <property type="entry name" value="Pyr_redox_2"/>
    <property type="match status" value="1"/>
</dbReference>
<dbReference type="Proteomes" id="UP000800094">
    <property type="component" value="Unassembled WGS sequence"/>
</dbReference>
<dbReference type="PANTHER" id="PTHR48105">
    <property type="entry name" value="THIOREDOXIN REDUCTASE 1-RELATED-RELATED"/>
    <property type="match status" value="1"/>
</dbReference>
<keyword evidence="4" id="KW-1133">Transmembrane helix</keyword>
<sequence>MVQPAANSQAMYDVIIIGGSYAGLSAALTLYRALHRCVVFDSNTPRNAPSTKTRLTSGWEGEDPKKMQEATRSELKASRLVDFIPQPVVTARKTLGGSFEVIDAGGEKWTGKKVLLATGVQEAYPDIEGYAENYGKSIFYCMFCFGYEHQGSRTAGVLAVGTLAHPGHAITNAQDAHKFVESVTIYTNGDSSLAEELAVKVPEGIHVENRRIKRLVKGTDDRGICIEFDEGEQILLAFVVHKPDLSVDRTLSDQLGVECIPGMGIKVTPPFNRTSVEGVYAAGDCCSPLRMIPNAMSMGSFAGCGIARELPRISRKVGGRKGLAS</sequence>
<dbReference type="OrthoDB" id="10260355at2759"/>
<dbReference type="GeneID" id="54587716"/>
<dbReference type="AlphaFoldDB" id="A0A6A6I904"/>
<gene>
    <name evidence="6" type="ORF">BU26DRAFT_576889</name>
</gene>
<reference evidence="6" key="1">
    <citation type="journal article" date="2020" name="Stud. Mycol.">
        <title>101 Dothideomycetes genomes: a test case for predicting lifestyles and emergence of pathogens.</title>
        <authorList>
            <person name="Haridas S."/>
            <person name="Albert R."/>
            <person name="Binder M."/>
            <person name="Bloem J."/>
            <person name="Labutti K."/>
            <person name="Salamov A."/>
            <person name="Andreopoulos B."/>
            <person name="Baker S."/>
            <person name="Barry K."/>
            <person name="Bills G."/>
            <person name="Bluhm B."/>
            <person name="Cannon C."/>
            <person name="Castanera R."/>
            <person name="Culley D."/>
            <person name="Daum C."/>
            <person name="Ezra D."/>
            <person name="Gonzalez J."/>
            <person name="Henrissat B."/>
            <person name="Kuo A."/>
            <person name="Liang C."/>
            <person name="Lipzen A."/>
            <person name="Lutzoni F."/>
            <person name="Magnuson J."/>
            <person name="Mondo S."/>
            <person name="Nolan M."/>
            <person name="Ohm R."/>
            <person name="Pangilinan J."/>
            <person name="Park H.-J."/>
            <person name="Ramirez L."/>
            <person name="Alfaro M."/>
            <person name="Sun H."/>
            <person name="Tritt A."/>
            <person name="Yoshinaga Y."/>
            <person name="Zwiers L.-H."/>
            <person name="Turgeon B."/>
            <person name="Goodwin S."/>
            <person name="Spatafora J."/>
            <person name="Crous P."/>
            <person name="Grigoriev I."/>
        </authorList>
    </citation>
    <scope>NUCLEOTIDE SEQUENCE</scope>
    <source>
        <strain evidence="6">CBS 122368</strain>
    </source>
</reference>
<dbReference type="PRINTS" id="PR00469">
    <property type="entry name" value="PNDRDTASEII"/>
</dbReference>
<dbReference type="InterPro" id="IPR050097">
    <property type="entry name" value="Ferredoxin-NADP_redctase_2"/>
</dbReference>
<evidence type="ECO:0000313" key="7">
    <source>
        <dbReference type="Proteomes" id="UP000800094"/>
    </source>
</evidence>
<protein>
    <submittedName>
        <fullName evidence="6">Thioredoxin reductase glit</fullName>
    </submittedName>
</protein>
<proteinExistence type="inferred from homology"/>